<dbReference type="InterPro" id="IPR021210">
    <property type="entry name" value="Exosporium_BclB"/>
</dbReference>
<evidence type="ECO:0000256" key="3">
    <source>
        <dbReference type="ARBA" id="ARBA00022737"/>
    </source>
</evidence>
<comment type="caution">
    <text evidence="7">The sequence shown here is derived from an EMBL/GenBank/DDBJ whole genome shotgun (WGS) entry which is preliminary data.</text>
</comment>
<evidence type="ECO:0000313" key="7">
    <source>
        <dbReference type="EMBL" id="GAF09786.1"/>
    </source>
</evidence>
<dbReference type="InterPro" id="IPR050938">
    <property type="entry name" value="Collagen_Structural_Proteins"/>
</dbReference>
<evidence type="ECO:0000256" key="2">
    <source>
        <dbReference type="ARBA" id="ARBA00022692"/>
    </source>
</evidence>
<keyword evidence="3" id="KW-0677">Repeat</keyword>
<dbReference type="PANTHER" id="PTHR37456">
    <property type="entry name" value="SI:CH211-266K2.1"/>
    <property type="match status" value="1"/>
</dbReference>
<dbReference type="NCBIfam" id="TIGR03721">
    <property type="entry name" value="exospore_TM"/>
    <property type="match status" value="1"/>
</dbReference>
<dbReference type="Pfam" id="PF01391">
    <property type="entry name" value="Collagen"/>
    <property type="match status" value="1"/>
</dbReference>
<comment type="subcellular location">
    <subcellularLocation>
        <location evidence="1">Membrane</location>
        <topology evidence="1">Multi-pass membrane protein</topology>
    </subcellularLocation>
</comment>
<keyword evidence="7" id="KW-0282">Flagellum</keyword>
<dbReference type="InterPro" id="IPR008160">
    <property type="entry name" value="Collagen"/>
</dbReference>
<dbReference type="PRINTS" id="PR01035">
    <property type="entry name" value="TCRTETA"/>
</dbReference>
<dbReference type="AlphaFoldDB" id="W7YYS0"/>
<dbReference type="PANTHER" id="PTHR37456:SF3">
    <property type="entry name" value="COLLAGEN ALPHA-1(XXV) CHAIN"/>
    <property type="match status" value="1"/>
</dbReference>
<dbReference type="InterPro" id="IPR001958">
    <property type="entry name" value="Tet-R_TetA/multi-R_MdtG-like"/>
</dbReference>
<evidence type="ECO:0000313" key="8">
    <source>
        <dbReference type="Proteomes" id="UP000019364"/>
    </source>
</evidence>
<proteinExistence type="predicted"/>
<dbReference type="GO" id="GO:0016020">
    <property type="term" value="C:membrane"/>
    <property type="evidence" value="ECO:0007669"/>
    <property type="project" value="UniProtKB-SubCell"/>
</dbReference>
<keyword evidence="7" id="KW-0966">Cell projection</keyword>
<sequence length="285" mass="26175">MTGVTGSTGSTGVTGVTGATGVTGSTGDTGVTGVTGATGVTGSTGITGVTGATGVTGSTGDTGVTGVTGVTGATGLNGVTGATGATGIGVTGATGITGATGLTGITGVTGATGTGAIIPFASGLPMALTTIVGGLAGTVGLAGFGNSSTTVLVGGTTIDLTGAAGTLLNFAFSAPRAGTINSVAAYFSTTAALSLVGTTVTVTAQLYSSTTPNNIFTAIPGTAVTLAPPLTGVISLGSVSNGIITGLNIPITAQTRILLVFTATATGLTLVNTVAGYGSGGISIS</sequence>
<keyword evidence="7" id="KW-0969">Cilium</keyword>
<dbReference type="Proteomes" id="UP000019364">
    <property type="component" value="Unassembled WGS sequence"/>
</dbReference>
<evidence type="ECO:0000256" key="4">
    <source>
        <dbReference type="ARBA" id="ARBA00022989"/>
    </source>
</evidence>
<dbReference type="EMBL" id="BAVZ01000015">
    <property type="protein sequence ID" value="GAF09786.1"/>
    <property type="molecule type" value="Genomic_DNA"/>
</dbReference>
<accession>W7YYS0</accession>
<dbReference type="eggNOG" id="COG5295">
    <property type="taxonomic scope" value="Bacteria"/>
</dbReference>
<keyword evidence="5" id="KW-0472">Membrane</keyword>
<evidence type="ECO:0000256" key="6">
    <source>
        <dbReference type="SAM" id="MobiDB-lite"/>
    </source>
</evidence>
<reference evidence="7 8" key="1">
    <citation type="journal article" date="2014" name="Genome Announc.">
        <title>Draft Genome Sequence of Paenibacillus pini JCM 16418T, Isolated from the Rhizosphere of Pine Tree.</title>
        <authorList>
            <person name="Yuki M."/>
            <person name="Oshima K."/>
            <person name="Suda W."/>
            <person name="Oshida Y."/>
            <person name="Kitamura K."/>
            <person name="Iida Y."/>
            <person name="Hattori M."/>
            <person name="Ohkuma M."/>
        </authorList>
    </citation>
    <scope>NUCLEOTIDE SEQUENCE [LARGE SCALE GENOMIC DNA]</scope>
    <source>
        <strain evidence="7 8">JCM 16418</strain>
    </source>
</reference>
<evidence type="ECO:0000256" key="1">
    <source>
        <dbReference type="ARBA" id="ARBA00004141"/>
    </source>
</evidence>
<protein>
    <submittedName>
        <fullName evidence="7">Flagellar hook-length control protein FliK</fullName>
    </submittedName>
</protein>
<organism evidence="7 8">
    <name type="scientific">Paenibacillus pini JCM 16418</name>
    <dbReference type="NCBI Taxonomy" id="1236976"/>
    <lineage>
        <taxon>Bacteria</taxon>
        <taxon>Bacillati</taxon>
        <taxon>Bacillota</taxon>
        <taxon>Bacilli</taxon>
        <taxon>Bacillales</taxon>
        <taxon>Paenibacillaceae</taxon>
        <taxon>Paenibacillus</taxon>
    </lineage>
</organism>
<dbReference type="GO" id="GO:0022857">
    <property type="term" value="F:transmembrane transporter activity"/>
    <property type="evidence" value="ECO:0007669"/>
    <property type="project" value="InterPro"/>
</dbReference>
<evidence type="ECO:0000256" key="5">
    <source>
        <dbReference type="ARBA" id="ARBA00023136"/>
    </source>
</evidence>
<gene>
    <name evidence="7" type="ORF">JCM16418_3941</name>
</gene>
<keyword evidence="4" id="KW-1133">Transmembrane helix</keyword>
<keyword evidence="2" id="KW-0812">Transmembrane</keyword>
<keyword evidence="8" id="KW-1185">Reference proteome</keyword>
<dbReference type="STRING" id="1236976.JCM16418_3941"/>
<name>W7YYS0_9BACL</name>
<feature type="region of interest" description="Disordered" evidence="6">
    <location>
        <begin position="1"/>
        <end position="37"/>
    </location>
</feature>